<protein>
    <recommendedName>
        <fullName evidence="3">Conserved oligomeric Golgi complex subunit 2</fullName>
    </recommendedName>
    <alternativeName>
        <fullName evidence="8">Component of oligomeric Golgi complex 2</fullName>
    </alternativeName>
</protein>
<proteinExistence type="inferred from homology"/>
<organism evidence="12">
    <name type="scientific">Aplanochytrium stocchinoi</name>
    <dbReference type="NCBI Taxonomy" id="215587"/>
    <lineage>
        <taxon>Eukaryota</taxon>
        <taxon>Sar</taxon>
        <taxon>Stramenopiles</taxon>
        <taxon>Bigyra</taxon>
        <taxon>Labyrinthulomycetes</taxon>
        <taxon>Thraustochytrida</taxon>
        <taxon>Thraustochytriidae</taxon>
        <taxon>Aplanochytrium</taxon>
    </lineage>
</organism>
<name>A0A7S3LLS8_9STRA</name>
<keyword evidence="4" id="KW-0813">Transport</keyword>
<evidence type="ECO:0000256" key="9">
    <source>
        <dbReference type="SAM" id="MobiDB-lite"/>
    </source>
</evidence>
<evidence type="ECO:0000313" key="12">
    <source>
        <dbReference type="EMBL" id="CAE0435343.1"/>
    </source>
</evidence>
<feature type="region of interest" description="Disordered" evidence="9">
    <location>
        <begin position="157"/>
        <end position="180"/>
    </location>
</feature>
<evidence type="ECO:0000256" key="6">
    <source>
        <dbReference type="ARBA" id="ARBA00023034"/>
    </source>
</evidence>
<keyword evidence="7" id="KW-0472">Membrane</keyword>
<dbReference type="Pfam" id="PF06148">
    <property type="entry name" value="COG2_N"/>
    <property type="match status" value="1"/>
</dbReference>
<evidence type="ECO:0000256" key="4">
    <source>
        <dbReference type="ARBA" id="ARBA00022448"/>
    </source>
</evidence>
<evidence type="ECO:0000256" key="8">
    <source>
        <dbReference type="ARBA" id="ARBA00031344"/>
    </source>
</evidence>
<evidence type="ECO:0000259" key="11">
    <source>
        <dbReference type="Pfam" id="PF12022"/>
    </source>
</evidence>
<evidence type="ECO:0000256" key="5">
    <source>
        <dbReference type="ARBA" id="ARBA00022927"/>
    </source>
</evidence>
<evidence type="ECO:0000259" key="10">
    <source>
        <dbReference type="Pfam" id="PF06148"/>
    </source>
</evidence>
<dbReference type="InterPro" id="IPR009316">
    <property type="entry name" value="COG2"/>
</dbReference>
<dbReference type="InterPro" id="IPR024603">
    <property type="entry name" value="COG_complex_COG2_C"/>
</dbReference>
<evidence type="ECO:0000256" key="3">
    <source>
        <dbReference type="ARBA" id="ARBA00020977"/>
    </source>
</evidence>
<dbReference type="GO" id="GO:0007030">
    <property type="term" value="P:Golgi organization"/>
    <property type="evidence" value="ECO:0007669"/>
    <property type="project" value="InterPro"/>
</dbReference>
<dbReference type="PANTHER" id="PTHR12961">
    <property type="entry name" value="CONSERVED OLIGOMERIC GOLGI COMPLEX COMPONENT 2"/>
    <property type="match status" value="1"/>
</dbReference>
<comment type="similarity">
    <text evidence="2">Belongs to the COG2 family.</text>
</comment>
<evidence type="ECO:0000256" key="2">
    <source>
        <dbReference type="ARBA" id="ARBA00007603"/>
    </source>
</evidence>
<dbReference type="GO" id="GO:0000139">
    <property type="term" value="C:Golgi membrane"/>
    <property type="evidence" value="ECO:0007669"/>
    <property type="project" value="UniProtKB-SubCell"/>
</dbReference>
<feature type="domain" description="Conserved oligomeric Golgi complex subunit 2 N-terminal" evidence="10">
    <location>
        <begin position="3"/>
        <end position="74"/>
    </location>
</feature>
<dbReference type="AlphaFoldDB" id="A0A7S3LLS8"/>
<dbReference type="GO" id="GO:0006891">
    <property type="term" value="P:intra-Golgi vesicle-mediated transport"/>
    <property type="evidence" value="ECO:0007669"/>
    <property type="project" value="TreeGrafter"/>
</dbReference>
<dbReference type="InterPro" id="IPR024602">
    <property type="entry name" value="COG_su2_N"/>
</dbReference>
<evidence type="ECO:0000256" key="7">
    <source>
        <dbReference type="ARBA" id="ARBA00023136"/>
    </source>
</evidence>
<dbReference type="PANTHER" id="PTHR12961:SF0">
    <property type="entry name" value="CONSERVED OLIGOMERIC GOLGI COMPLEX SUBUNIT 2"/>
    <property type="match status" value="1"/>
</dbReference>
<dbReference type="GO" id="GO:0017119">
    <property type="term" value="C:Golgi transport complex"/>
    <property type="evidence" value="ECO:0007669"/>
    <property type="project" value="TreeGrafter"/>
</dbReference>
<feature type="compositionally biased region" description="Basic and acidic residues" evidence="9">
    <location>
        <begin position="157"/>
        <end position="170"/>
    </location>
</feature>
<reference evidence="12" key="1">
    <citation type="submission" date="2021-01" db="EMBL/GenBank/DDBJ databases">
        <authorList>
            <person name="Corre E."/>
            <person name="Pelletier E."/>
            <person name="Niang G."/>
            <person name="Scheremetjew M."/>
            <person name="Finn R."/>
            <person name="Kale V."/>
            <person name="Holt S."/>
            <person name="Cochrane G."/>
            <person name="Meng A."/>
            <person name="Brown T."/>
            <person name="Cohen L."/>
        </authorList>
    </citation>
    <scope>NUCLEOTIDE SEQUENCE</scope>
    <source>
        <strain evidence="12">GSBS06</strain>
    </source>
</reference>
<dbReference type="GO" id="GO:0015031">
    <property type="term" value="P:protein transport"/>
    <property type="evidence" value="ECO:0007669"/>
    <property type="project" value="UniProtKB-KW"/>
</dbReference>
<keyword evidence="5" id="KW-0653">Protein transport</keyword>
<feature type="domain" description="COG complex component COG2 C-terminal" evidence="11">
    <location>
        <begin position="407"/>
        <end position="696"/>
    </location>
</feature>
<gene>
    <name evidence="12" type="ORF">ASTO00021_LOCUS5623</name>
</gene>
<dbReference type="EMBL" id="HBIN01007646">
    <property type="protein sequence ID" value="CAE0435343.1"/>
    <property type="molecule type" value="Transcribed_RNA"/>
</dbReference>
<sequence>MLFNKGVFVSENFDCEMWLRELRKDPDVTLERLLNELDQYIEELNGTLVAMIEDDYSSFLKLSSMLVNIDSMVAVLREPLVGINEKVENLKDILRGPLEEQKQLKRELASAQFKRTLLELNCSAWDSLCKVENEVERFKHNQDGIKKQHYEINGKENRNEIKTSSEKNSTENENDSTCQSTTVDLERAAQRLAQVMFITSQSEHHDMPLLRQIAARTRGLEKSLTEQLEHALAAEIVPEDVTDEFSTGNEKREVNKDALTRILRSYVAINKVNAANEVIRRLLILPILEKTFTFGRLDGGVRGSCLGLGSMYSDVLKFVIAECTPIVQVIKATNEGLAEQFDLVGNGIGESVHEILITNLTDVFSSGVADTLHYSYTATEAFFKVLSRISLNPDYTMQICKRTLANWNLDVYLELRTLEMMTSLEETLEESVLEHIWYMHDNEDVPYVLASTRSLWTNFLKCRDKEKIFLQPVAAGLFKISLQLLHCYTSWAEDGSKQSTNLNAWEQDKVPCKIRVYLAKDCESLSQRLLETEVNLLRGYIYGGREINDDDCEDHISRALKSISDRLLVVSETCFDTIKKSLGEECVEGLAQHLKSTVGIYRLSNHKAPSKASSFVSTILKPYKDFLEEHPNESKDMGVNVVGHVAKEYASQANKICEEVKNTEAALRRFRKNKNKDKDSTLPSTAESLKLQFKLDMQELRKCAIEVGVDVENISEFQRLEKLFESSESDTVQS</sequence>
<accession>A0A7S3LLS8</accession>
<dbReference type="Pfam" id="PF12022">
    <property type="entry name" value="COG2_C"/>
    <property type="match status" value="1"/>
</dbReference>
<keyword evidence="6" id="KW-0333">Golgi apparatus</keyword>
<comment type="subcellular location">
    <subcellularLocation>
        <location evidence="1">Golgi apparatus membrane</location>
        <topology evidence="1">Peripheral membrane protein</topology>
    </subcellularLocation>
</comment>
<evidence type="ECO:0000256" key="1">
    <source>
        <dbReference type="ARBA" id="ARBA00004395"/>
    </source>
</evidence>